<accession>A0A0F9VHR1</accession>
<dbReference type="AlphaFoldDB" id="A0A0F9VHR1"/>
<keyword evidence="1" id="KW-0996">Nickel insertion</keyword>
<dbReference type="InterPro" id="IPR038277">
    <property type="entry name" value="UreF_sf"/>
</dbReference>
<dbReference type="HAMAP" id="MF_01385">
    <property type="entry name" value="UreF"/>
    <property type="match status" value="1"/>
</dbReference>
<dbReference type="GO" id="GO:0016151">
    <property type="term" value="F:nickel cation binding"/>
    <property type="evidence" value="ECO:0007669"/>
    <property type="project" value="InterPro"/>
</dbReference>
<sequence length="230" mass="24326">MVMAAPIATNMSPLHMNTEYNILTLAQWLSPSFPVGAFAYSHGLETAIQNGTIASADDLKDWLSDVLEHGSGRNDCILLRAAYFCDSPATLEEVNLTAIAVSASSERILETELQGTAFSQTTAAIWGGDATTLCYPVAVGNAAAQMALNADLTATLYLHAFASNLVSAAVRAVPLGQTDGQRALAALIPMCDQTAKDTIGTTLDDLSSTAFLSDIAAMQHETLQPRIFRS</sequence>
<dbReference type="InterPro" id="IPR002639">
    <property type="entry name" value="UreF"/>
</dbReference>
<evidence type="ECO:0008006" key="4">
    <source>
        <dbReference type="Google" id="ProtNLM"/>
    </source>
</evidence>
<proteinExistence type="inferred from homology"/>
<dbReference type="PANTHER" id="PTHR33620:SF1">
    <property type="entry name" value="UREASE ACCESSORY PROTEIN F"/>
    <property type="match status" value="1"/>
</dbReference>
<dbReference type="Pfam" id="PF01730">
    <property type="entry name" value="UreF"/>
    <property type="match status" value="1"/>
</dbReference>
<dbReference type="Gene3D" id="1.10.4190.10">
    <property type="entry name" value="Urease accessory protein UreF"/>
    <property type="match status" value="1"/>
</dbReference>
<evidence type="ECO:0000256" key="2">
    <source>
        <dbReference type="ARBA" id="ARBA00023186"/>
    </source>
</evidence>
<dbReference type="EMBL" id="LAZR01000527">
    <property type="protein sequence ID" value="KKN65328.1"/>
    <property type="molecule type" value="Genomic_DNA"/>
</dbReference>
<name>A0A0F9VHR1_9ZZZZ</name>
<dbReference type="PIRSF" id="PIRSF009467">
    <property type="entry name" value="Ureas_acces_UreF"/>
    <property type="match status" value="1"/>
</dbReference>
<comment type="caution">
    <text evidence="3">The sequence shown here is derived from an EMBL/GenBank/DDBJ whole genome shotgun (WGS) entry which is preliminary data.</text>
</comment>
<reference evidence="3" key="1">
    <citation type="journal article" date="2015" name="Nature">
        <title>Complex archaea that bridge the gap between prokaryotes and eukaryotes.</title>
        <authorList>
            <person name="Spang A."/>
            <person name="Saw J.H."/>
            <person name="Jorgensen S.L."/>
            <person name="Zaremba-Niedzwiedzka K."/>
            <person name="Martijn J."/>
            <person name="Lind A.E."/>
            <person name="van Eijk R."/>
            <person name="Schleper C."/>
            <person name="Guy L."/>
            <person name="Ettema T.J."/>
        </authorList>
    </citation>
    <scope>NUCLEOTIDE SEQUENCE</scope>
</reference>
<keyword evidence="2" id="KW-0143">Chaperone</keyword>
<dbReference type="PANTHER" id="PTHR33620">
    <property type="entry name" value="UREASE ACCESSORY PROTEIN F"/>
    <property type="match status" value="1"/>
</dbReference>
<gene>
    <name evidence="3" type="ORF">LCGC14_0482500</name>
</gene>
<organism evidence="3">
    <name type="scientific">marine sediment metagenome</name>
    <dbReference type="NCBI Taxonomy" id="412755"/>
    <lineage>
        <taxon>unclassified sequences</taxon>
        <taxon>metagenomes</taxon>
        <taxon>ecological metagenomes</taxon>
    </lineage>
</organism>
<evidence type="ECO:0000313" key="3">
    <source>
        <dbReference type="EMBL" id="KKN65328.1"/>
    </source>
</evidence>
<protein>
    <recommendedName>
        <fullName evidence="4">Urease accessory protein UreF</fullName>
    </recommendedName>
</protein>
<evidence type="ECO:0000256" key="1">
    <source>
        <dbReference type="ARBA" id="ARBA00022988"/>
    </source>
</evidence>